<dbReference type="GO" id="GO:0009252">
    <property type="term" value="P:peptidoglycan biosynthetic process"/>
    <property type="evidence" value="ECO:0007669"/>
    <property type="project" value="UniProtKB-KW"/>
</dbReference>
<dbReference type="EMBL" id="JAGQLM010000085">
    <property type="protein sequence ID" value="MCA9375101.1"/>
    <property type="molecule type" value="Genomic_DNA"/>
</dbReference>
<dbReference type="NCBIfam" id="NF001126">
    <property type="entry name" value="PRK00139.1-4"/>
    <property type="match status" value="1"/>
</dbReference>
<accession>A0A955HY09</accession>
<reference evidence="5" key="2">
    <citation type="journal article" date="2021" name="Microbiome">
        <title>Successional dynamics and alternative stable states in a saline activated sludge microbial community over 9 years.</title>
        <authorList>
            <person name="Wang Y."/>
            <person name="Ye J."/>
            <person name="Ju F."/>
            <person name="Liu L."/>
            <person name="Boyd J.A."/>
            <person name="Deng Y."/>
            <person name="Parks D.H."/>
            <person name="Jiang X."/>
            <person name="Yin X."/>
            <person name="Woodcroft B.J."/>
            <person name="Tyson G.W."/>
            <person name="Hugenholtz P."/>
            <person name="Polz M.F."/>
            <person name="Zhang T."/>
        </authorList>
    </citation>
    <scope>NUCLEOTIDE SEQUENCE</scope>
    <source>
        <strain evidence="5">HKST-UBA16</strain>
    </source>
</reference>
<dbReference type="InterPro" id="IPR036615">
    <property type="entry name" value="Mur_ligase_C_dom_sf"/>
</dbReference>
<dbReference type="InterPro" id="IPR005761">
    <property type="entry name" value="UDP-N-AcMur-Glu-dNH2Pim_ligase"/>
</dbReference>
<protein>
    <submittedName>
        <fullName evidence="5">UDP-N-acetylmuramoyl-L-alanyl-D-glutamate--2, 6-diaminopimelate ligase</fullName>
        <ecNumber evidence="5">6.3.2.13</ecNumber>
    </submittedName>
</protein>
<keyword evidence="2" id="KW-0961">Cell wall biogenesis/degradation</keyword>
<dbReference type="InterPro" id="IPR036565">
    <property type="entry name" value="Mur-like_cat_sf"/>
</dbReference>
<evidence type="ECO:0000256" key="2">
    <source>
        <dbReference type="RuleBase" id="RU004135"/>
    </source>
</evidence>
<sequence length="406" mass="44841">MEKIKNLIPRSILNLRHKLSSVFFSFYYGNPSKSMTVIGVTGTDGKTTTSTLIYKILKQAGLNVGLITTISAKIGGKDYPTGFHVTSPNPSSLQKFLKDMKEEGVKYVVLETTSHGLDQHRADGIQFSFAVYTNVTHEHLDYHKTFENYLRAKLKLIDLTKPGGVAVINYDINEIFDTISEKARSHDLKVLSYGLEEGSNIYASGLEVNSRGSSFAVNIGEKQFKVKLNMPGEYNVYNSLAAIGVASQLGVHENDIAEALAEVEGVEGRWEVIQSEPFQVVVDFAHTPNALYKMLSYASQIKRKGKVIVVFGSAGKRDKSKRALMGEAAGQFADIVFLTAEDPRGESVSNINKEIAQGIIKYDKVEDKDYFSIKNRKEAIQKAVKIAQEGDIVIISGKGHEKSMNL</sequence>
<organism evidence="5 6">
    <name type="scientific">Candidatus Dojkabacteria bacterium</name>
    <dbReference type="NCBI Taxonomy" id="2099670"/>
    <lineage>
        <taxon>Bacteria</taxon>
        <taxon>Candidatus Dojkabacteria</taxon>
    </lineage>
</organism>
<dbReference type="GO" id="GO:0005524">
    <property type="term" value="F:ATP binding"/>
    <property type="evidence" value="ECO:0007669"/>
    <property type="project" value="InterPro"/>
</dbReference>
<feature type="domain" description="Mur ligase C-terminal" evidence="3">
    <location>
        <begin position="268"/>
        <end position="399"/>
    </location>
</feature>
<evidence type="ECO:0000259" key="4">
    <source>
        <dbReference type="Pfam" id="PF08245"/>
    </source>
</evidence>
<evidence type="ECO:0000313" key="6">
    <source>
        <dbReference type="Proteomes" id="UP000748332"/>
    </source>
</evidence>
<dbReference type="SUPFAM" id="SSF53623">
    <property type="entry name" value="MurD-like peptide ligases, catalytic domain"/>
    <property type="match status" value="1"/>
</dbReference>
<keyword evidence="2" id="KW-0573">Peptidoglycan synthesis</keyword>
<dbReference type="AlphaFoldDB" id="A0A955HY09"/>
<evidence type="ECO:0000259" key="3">
    <source>
        <dbReference type="Pfam" id="PF02875"/>
    </source>
</evidence>
<comment type="subcellular location">
    <subcellularLocation>
        <location evidence="2">Cytoplasm</location>
    </subcellularLocation>
</comment>
<dbReference type="GO" id="GO:0008765">
    <property type="term" value="F:UDP-N-acetylmuramoylalanyl-D-glutamate-2,6-diaminopimelate ligase activity"/>
    <property type="evidence" value="ECO:0007669"/>
    <property type="project" value="UniProtKB-EC"/>
</dbReference>
<dbReference type="Pfam" id="PF08245">
    <property type="entry name" value="Mur_ligase_M"/>
    <property type="match status" value="1"/>
</dbReference>
<reference evidence="5" key="1">
    <citation type="submission" date="2020-04" db="EMBL/GenBank/DDBJ databases">
        <authorList>
            <person name="Zhang T."/>
        </authorList>
    </citation>
    <scope>NUCLEOTIDE SEQUENCE</scope>
    <source>
        <strain evidence="5">HKST-UBA16</strain>
    </source>
</reference>
<dbReference type="Gene3D" id="3.90.190.20">
    <property type="entry name" value="Mur ligase, C-terminal domain"/>
    <property type="match status" value="1"/>
</dbReference>
<feature type="non-terminal residue" evidence="5">
    <location>
        <position position="406"/>
    </location>
</feature>
<keyword evidence="2" id="KW-0131">Cell cycle</keyword>
<dbReference type="PANTHER" id="PTHR23135">
    <property type="entry name" value="MUR LIGASE FAMILY MEMBER"/>
    <property type="match status" value="1"/>
</dbReference>
<keyword evidence="2" id="KW-0133">Cell shape</keyword>
<dbReference type="Pfam" id="PF02875">
    <property type="entry name" value="Mur_ligase_C"/>
    <property type="match status" value="1"/>
</dbReference>
<evidence type="ECO:0000256" key="1">
    <source>
        <dbReference type="ARBA" id="ARBA00005898"/>
    </source>
</evidence>
<proteinExistence type="inferred from homology"/>
<dbReference type="GO" id="GO:0071555">
    <property type="term" value="P:cell wall organization"/>
    <property type="evidence" value="ECO:0007669"/>
    <property type="project" value="UniProtKB-KW"/>
</dbReference>
<comment type="similarity">
    <text evidence="1">Belongs to the MurCDEF family. MurE subfamily.</text>
</comment>
<dbReference type="SUPFAM" id="SSF53244">
    <property type="entry name" value="MurD-like peptide ligases, peptide-binding domain"/>
    <property type="match status" value="1"/>
</dbReference>
<dbReference type="EC" id="6.3.2.13" evidence="5"/>
<feature type="domain" description="Mur ligase central" evidence="4">
    <location>
        <begin position="40"/>
        <end position="246"/>
    </location>
</feature>
<comment type="pathway">
    <text evidence="2">Cell wall biogenesis; peptidoglycan biosynthesis.</text>
</comment>
<dbReference type="Gene3D" id="3.40.1190.10">
    <property type="entry name" value="Mur-like, catalytic domain"/>
    <property type="match status" value="1"/>
</dbReference>
<dbReference type="InterPro" id="IPR004101">
    <property type="entry name" value="Mur_ligase_C"/>
</dbReference>
<dbReference type="NCBIfam" id="TIGR01085">
    <property type="entry name" value="murE"/>
    <property type="match status" value="1"/>
</dbReference>
<keyword evidence="2" id="KW-0132">Cell division</keyword>
<dbReference type="GO" id="GO:0008360">
    <property type="term" value="P:regulation of cell shape"/>
    <property type="evidence" value="ECO:0007669"/>
    <property type="project" value="UniProtKB-KW"/>
</dbReference>
<dbReference type="GO" id="GO:0005737">
    <property type="term" value="C:cytoplasm"/>
    <property type="evidence" value="ECO:0007669"/>
    <property type="project" value="UniProtKB-SubCell"/>
</dbReference>
<dbReference type="PANTHER" id="PTHR23135:SF4">
    <property type="entry name" value="UDP-N-ACETYLMURAMOYL-L-ALANYL-D-GLUTAMATE--2,6-DIAMINOPIMELATE LIGASE MURE HOMOLOG, CHLOROPLASTIC"/>
    <property type="match status" value="1"/>
</dbReference>
<keyword evidence="5" id="KW-0436">Ligase</keyword>
<gene>
    <name evidence="5" type="ORF">KC622_02100</name>
</gene>
<evidence type="ECO:0000313" key="5">
    <source>
        <dbReference type="EMBL" id="MCA9375101.1"/>
    </source>
</evidence>
<comment type="caution">
    <text evidence="5">The sequence shown here is derived from an EMBL/GenBank/DDBJ whole genome shotgun (WGS) entry which is preliminary data.</text>
</comment>
<name>A0A955HY09_9BACT</name>
<dbReference type="InterPro" id="IPR013221">
    <property type="entry name" value="Mur_ligase_cen"/>
</dbReference>
<dbReference type="Proteomes" id="UP000748332">
    <property type="component" value="Unassembled WGS sequence"/>
</dbReference>
<dbReference type="GO" id="GO:0051301">
    <property type="term" value="P:cell division"/>
    <property type="evidence" value="ECO:0007669"/>
    <property type="project" value="UniProtKB-KW"/>
</dbReference>